<feature type="domain" description="PLD phosphodiesterase" evidence="1">
    <location>
        <begin position="91"/>
        <end position="121"/>
    </location>
</feature>
<protein>
    <submittedName>
        <fullName evidence="3">NgoFVII restriction endonuclease</fullName>
    </submittedName>
</protein>
<dbReference type="GO" id="GO:0004519">
    <property type="term" value="F:endonuclease activity"/>
    <property type="evidence" value="ECO:0007669"/>
    <property type="project" value="UniProtKB-KW"/>
</dbReference>
<evidence type="ECO:0000313" key="5">
    <source>
        <dbReference type="Proteomes" id="UP000321392"/>
    </source>
</evidence>
<evidence type="ECO:0000313" key="3">
    <source>
        <dbReference type="EMBL" id="TWI46888.1"/>
    </source>
</evidence>
<dbReference type="PROSITE" id="PS50035">
    <property type="entry name" value="PLD"/>
    <property type="match status" value="1"/>
</dbReference>
<reference evidence="3 5" key="1">
    <citation type="journal article" date="2015" name="Stand. Genomic Sci.">
        <title>Genomic Encyclopedia of Bacterial and Archaeal Type Strains, Phase III: the genomes of soil and plant-associated and newly described type strains.</title>
        <authorList>
            <person name="Whitman W.B."/>
            <person name="Woyke T."/>
            <person name="Klenk H.P."/>
            <person name="Zhou Y."/>
            <person name="Lilburn T.G."/>
            <person name="Beck B.J."/>
            <person name="De Vos P."/>
            <person name="Vandamme P."/>
            <person name="Eisen J.A."/>
            <person name="Garrity G."/>
            <person name="Hugenholtz P."/>
            <person name="Kyrpides N.C."/>
        </authorList>
    </citation>
    <scope>NUCLEOTIDE SEQUENCE [LARGE SCALE GENOMIC DNA]</scope>
    <source>
        <strain evidence="3 5">CGMCC 1.5380</strain>
    </source>
</reference>
<evidence type="ECO:0000313" key="2">
    <source>
        <dbReference type="EMBL" id="RDI53661.1"/>
    </source>
</evidence>
<dbReference type="EMBL" id="VLKX01000008">
    <property type="protein sequence ID" value="TWI46888.1"/>
    <property type="molecule type" value="Genomic_DNA"/>
</dbReference>
<accession>A0A562PR77</accession>
<dbReference type="Pfam" id="PF09565">
    <property type="entry name" value="RE_NgoFVII"/>
    <property type="match status" value="1"/>
</dbReference>
<dbReference type="OrthoDB" id="5894983at2"/>
<dbReference type="AlphaFoldDB" id="A0A562PR77"/>
<dbReference type="SUPFAM" id="SSF56024">
    <property type="entry name" value="Phospholipase D/nuclease"/>
    <property type="match status" value="1"/>
</dbReference>
<sequence length="401" mass="46530">MIITNHKESHKEKLIELFKEADEVIFAAGFLKNSGLNNIKDHLKDFCNDKTKKSTFFIGTGLGETDPKTLENLNNIIKTKVNHRLILCTPDAGIFHSKIYVFRKGNNATIIIGSANLTEAGWIVNDEVSMIKETFINSTEYLQLMQYFSRLTKAYYTENIAELIAKYKSQLEEFNQEYSRKPIFKFKRKKTTIAGIDMPRLRHYFEVYKKSSVYIIPLDREKQYDLAKENLEILASNKHLNANQFHNLFGPLVGHSGYKKLWHSGSIHRTTHETLDYANAFRELVRKVKDNSNQAIDVAFTNSINFLNTKRKAKEIFGIGENIVAEIMMSYNYNKFPNLNKNPLTVLSLIGKDFKTVGSFKGTDYQEYTVLLNKIKTELNMNSFLEIDSFFNYVYWNMEEE</sequence>
<proteinExistence type="predicted"/>
<gene>
    <name evidence="2" type="ORF">DFR66_1087</name>
    <name evidence="3" type="ORF">IQ02_01718</name>
</gene>
<reference evidence="3" key="3">
    <citation type="submission" date="2019-07" db="EMBL/GenBank/DDBJ databases">
        <authorList>
            <person name="Whitman W."/>
            <person name="Huntemann M."/>
            <person name="Clum A."/>
            <person name="Pillay M."/>
            <person name="Palaniappan K."/>
            <person name="Varghese N."/>
            <person name="Mikhailova N."/>
            <person name="Stamatis D."/>
            <person name="Reddy T."/>
            <person name="Daum C."/>
            <person name="Shapiro N."/>
            <person name="Ivanova N."/>
            <person name="Kyrpides N."/>
            <person name="Woyke T."/>
        </authorList>
    </citation>
    <scope>NUCLEOTIDE SEQUENCE</scope>
    <source>
        <strain evidence="3">CGMCC 1.5380</strain>
    </source>
</reference>
<organism evidence="3 5">
    <name type="scientific">Flavobacterium glaciei</name>
    <dbReference type="NCBI Taxonomy" id="386300"/>
    <lineage>
        <taxon>Bacteria</taxon>
        <taxon>Pseudomonadati</taxon>
        <taxon>Bacteroidota</taxon>
        <taxon>Flavobacteriia</taxon>
        <taxon>Flavobacteriales</taxon>
        <taxon>Flavobacteriaceae</taxon>
        <taxon>Flavobacterium</taxon>
    </lineage>
</organism>
<dbReference type="RefSeq" id="WP_114754377.1">
    <property type="nucleotide sequence ID" value="NZ_QQBA01000008.1"/>
</dbReference>
<keyword evidence="3" id="KW-0255">Endonuclease</keyword>
<name>A0A562PR77_9FLAO</name>
<keyword evidence="3" id="KW-0540">Nuclease</keyword>
<dbReference type="Proteomes" id="UP000254518">
    <property type="component" value="Unassembled WGS sequence"/>
</dbReference>
<comment type="caution">
    <text evidence="3">The sequence shown here is derived from an EMBL/GenBank/DDBJ whole genome shotgun (WGS) entry which is preliminary data.</text>
</comment>
<dbReference type="InterPro" id="IPR019065">
    <property type="entry name" value="RE_NgoFVII_N"/>
</dbReference>
<dbReference type="GO" id="GO:0006793">
    <property type="term" value="P:phosphorus metabolic process"/>
    <property type="evidence" value="ECO:0007669"/>
    <property type="project" value="UniProtKB-ARBA"/>
</dbReference>
<dbReference type="EMBL" id="QQBA01000008">
    <property type="protein sequence ID" value="RDI53661.1"/>
    <property type="molecule type" value="Genomic_DNA"/>
</dbReference>
<dbReference type="Gene3D" id="3.30.870.10">
    <property type="entry name" value="Endonuclease Chain A"/>
    <property type="match status" value="1"/>
</dbReference>
<evidence type="ECO:0000259" key="1">
    <source>
        <dbReference type="PROSITE" id="PS50035"/>
    </source>
</evidence>
<keyword evidence="4" id="KW-1185">Reference proteome</keyword>
<reference evidence="2 4" key="2">
    <citation type="submission" date="2018-07" db="EMBL/GenBank/DDBJ databases">
        <title>Genomic Encyclopedia of Type Strains, Phase IV (KMG-IV): sequencing the most valuable type-strain genomes for metagenomic binning, comparative biology and taxonomic classification.</title>
        <authorList>
            <person name="Goeker M."/>
        </authorList>
    </citation>
    <scope>NUCLEOTIDE SEQUENCE [LARGE SCALE GENOMIC DNA]</scope>
    <source>
        <strain evidence="2 4">DSM 19728</strain>
    </source>
</reference>
<keyword evidence="3" id="KW-0378">Hydrolase</keyword>
<dbReference type="InterPro" id="IPR001736">
    <property type="entry name" value="PLipase_D/transphosphatidylase"/>
</dbReference>
<evidence type="ECO:0000313" key="4">
    <source>
        <dbReference type="Proteomes" id="UP000254518"/>
    </source>
</evidence>
<dbReference type="Proteomes" id="UP000321392">
    <property type="component" value="Unassembled WGS sequence"/>
</dbReference>